<dbReference type="OrthoDB" id="510842at2"/>
<keyword evidence="2" id="KW-1185">Reference proteome</keyword>
<dbReference type="EMBL" id="PYBW01000150">
    <property type="protein sequence ID" value="PYC67652.1"/>
    <property type="molecule type" value="Genomic_DNA"/>
</dbReference>
<gene>
    <name evidence="1" type="ORF">C7C46_30155</name>
</gene>
<dbReference type="SUPFAM" id="SSF50346">
    <property type="entry name" value="PRC-barrel domain"/>
    <property type="match status" value="1"/>
</dbReference>
<accession>A0A2V4NHV6</accession>
<dbReference type="Gene3D" id="2.30.30.240">
    <property type="entry name" value="PRC-barrel domain"/>
    <property type="match status" value="1"/>
</dbReference>
<dbReference type="RefSeq" id="WP_110673110.1">
    <property type="nucleotide sequence ID" value="NZ_PYBW01000150.1"/>
</dbReference>
<evidence type="ECO:0000313" key="1">
    <source>
        <dbReference type="EMBL" id="PYC67652.1"/>
    </source>
</evidence>
<organism evidence="1 2">
    <name type="scientific">Streptomyces tateyamensis</name>
    <dbReference type="NCBI Taxonomy" id="565073"/>
    <lineage>
        <taxon>Bacteria</taxon>
        <taxon>Bacillati</taxon>
        <taxon>Actinomycetota</taxon>
        <taxon>Actinomycetes</taxon>
        <taxon>Kitasatosporales</taxon>
        <taxon>Streptomycetaceae</taxon>
        <taxon>Streptomyces</taxon>
    </lineage>
</organism>
<dbReference type="InterPro" id="IPR011033">
    <property type="entry name" value="PRC_barrel-like_sf"/>
</dbReference>
<dbReference type="AlphaFoldDB" id="A0A2V4NHV6"/>
<sequence>MNQPVPYRIGAEVRCADEDCGTLERVVVDPVAHRVTHLVVADRLVPVALVEPPSTAAPDEPEEAVVLRCTRAELDALDSAVETEYLAPESRGAGYASGEALLLPYYGLGAGTAGLTPNLLLPSPDPVLEEHERVPAGEVQIRRGDPVEAEDGSIGKVQGLVVDPADHAVTHVLLQEGHLWGRKTVAIPIRRTYWSSGLVHVRLTKSEVADLPPAELTGS</sequence>
<dbReference type="Proteomes" id="UP000248039">
    <property type="component" value="Unassembled WGS sequence"/>
</dbReference>
<reference evidence="1 2" key="1">
    <citation type="submission" date="2018-03" db="EMBL/GenBank/DDBJ databases">
        <title>Bioinformatic expansion and discovery of thiopeptide antibiotics.</title>
        <authorList>
            <person name="Schwalen C.J."/>
            <person name="Hudson G.A."/>
            <person name="Mitchell D.A."/>
        </authorList>
    </citation>
    <scope>NUCLEOTIDE SEQUENCE [LARGE SCALE GENOMIC DNA]</scope>
    <source>
        <strain evidence="1 2">ATCC 21389</strain>
    </source>
</reference>
<comment type="caution">
    <text evidence="1">The sequence shown here is derived from an EMBL/GenBank/DDBJ whole genome shotgun (WGS) entry which is preliminary data.</text>
</comment>
<proteinExistence type="predicted"/>
<evidence type="ECO:0008006" key="3">
    <source>
        <dbReference type="Google" id="ProtNLM"/>
    </source>
</evidence>
<protein>
    <recommendedName>
        <fullName evidence="3">PRC-barrel domain-containing protein</fullName>
    </recommendedName>
</protein>
<name>A0A2V4NHV6_9ACTN</name>
<evidence type="ECO:0000313" key="2">
    <source>
        <dbReference type="Proteomes" id="UP000248039"/>
    </source>
</evidence>